<dbReference type="Gene3D" id="1.10.1200.10">
    <property type="entry name" value="ACP-like"/>
    <property type="match status" value="1"/>
</dbReference>
<accession>A0AAD7K1V6</accession>
<dbReference type="SMART" id="SM00823">
    <property type="entry name" value="PKS_PP"/>
    <property type="match status" value="1"/>
</dbReference>
<dbReference type="InterPro" id="IPR009081">
    <property type="entry name" value="PP-bd_ACP"/>
</dbReference>
<keyword evidence="2" id="KW-0597">Phosphoprotein</keyword>
<dbReference type="PANTHER" id="PTHR43439:SF2">
    <property type="entry name" value="ENZYME, PUTATIVE (JCVI)-RELATED"/>
    <property type="match status" value="1"/>
</dbReference>
<dbReference type="SUPFAM" id="SSF47336">
    <property type="entry name" value="ACP-like"/>
    <property type="match status" value="1"/>
</dbReference>
<dbReference type="InterPro" id="IPR029058">
    <property type="entry name" value="AB_hydrolase_fold"/>
</dbReference>
<dbReference type="InterPro" id="IPR000873">
    <property type="entry name" value="AMP-dep_synth/lig_dom"/>
</dbReference>
<sequence>MSSLSPSPETIPDLVIQNVEKIPSHPFYIYADLESGEIVTITQLEFGRATHRAAHLLRPNHEGRDGEVIVILAESDTMLYHAIVAGLMTANFIPFPISPRNSAAAILHLLRASSCHRIVATCVTLASSLARLQKHAADVDPDFALNIQEIPSMQQIYPNLGTETSDCSFQPYSKTQIRPKFDDIFMYIHSSGSSGFPKAIPQTYRQLKYWYNSPGIAVIRDRVEKPIANMALPAFHLLGINYQLLQPLSGTCVAVFPPTATSPNSLPMISSPSNILEHAQRTKCRSLAAVPTLLVFWFNSPDAVEYLSTLHTIIWGGGPLPQRVGDGLVDAGVNLLLAYGTTETGGISAMWPYGGDERDWAWFRISDRVNVRWMPQGDGTFECQLLTSETHVPMVENLPDVRGYATSDLCINHPEKKHLWRIVGRVDDTVIHTSGEKTVPAPMENIITSSPFITAAVVFGHERVQTGVLIETPPDLQIDVKDLSQLADLRNKVWPVIEEANEVAPGFSRIYKEMILFSSPDKPLARAGKGTVMRKATIKLYAPEIDAIYNMVEEQLGVVDSIAPPTVWEAGLIQPWLLQLAASVCNFTKISPEVDFRQQGFDSLTATIFRLHIVKALRNRDFAKAAAAIPQNLIYSHPTISKLSTFLEGLVGGTVTDTEIQTGRDAEYSSPSSSETIVELRSEGGIPLIMFPGIRGTIDAAMALRANFSGTLWGVQITGSTTISPLSAQAAFLAQKIQEKRPKGPYRLTGYSGTSVVAVAVAKLLEEAGEQVLQLSFIDHFPLLWTIETTQPSLREKRLSMVGTTFAKTIKLLGHDPLYGPDSDRLKEFEEASAGSPHAKKADLESLAVGKRMMSSLIYFLGDFFPPNVTMSPSEYADSFNRWVCSVKAPLSALTAEFGVVATMSDDVRRDWGDLGAGRCQKPVKHSFITGVGHYGILGDKRTAAFLQQY</sequence>
<dbReference type="SUPFAM" id="SSF53474">
    <property type="entry name" value="alpha/beta-Hydrolases"/>
    <property type="match status" value="1"/>
</dbReference>
<proteinExistence type="predicted"/>
<keyword evidence="1" id="KW-0596">Phosphopantetheine</keyword>
<dbReference type="EMBL" id="JARJLG010000012">
    <property type="protein sequence ID" value="KAJ7776532.1"/>
    <property type="molecule type" value="Genomic_DNA"/>
</dbReference>
<dbReference type="Proteomes" id="UP001215280">
    <property type="component" value="Unassembled WGS sequence"/>
</dbReference>
<dbReference type="Gene3D" id="3.40.50.1820">
    <property type="entry name" value="alpha/beta hydrolase"/>
    <property type="match status" value="1"/>
</dbReference>
<dbReference type="InterPro" id="IPR036736">
    <property type="entry name" value="ACP-like_sf"/>
</dbReference>
<dbReference type="PROSITE" id="PS00455">
    <property type="entry name" value="AMP_BINDING"/>
    <property type="match status" value="1"/>
</dbReference>
<gene>
    <name evidence="4" type="ORF">DFH07DRAFT_798512</name>
</gene>
<reference evidence="4" key="1">
    <citation type="submission" date="2023-03" db="EMBL/GenBank/DDBJ databases">
        <title>Massive genome expansion in bonnet fungi (Mycena s.s.) driven by repeated elements and novel gene families across ecological guilds.</title>
        <authorList>
            <consortium name="Lawrence Berkeley National Laboratory"/>
            <person name="Harder C.B."/>
            <person name="Miyauchi S."/>
            <person name="Viragh M."/>
            <person name="Kuo A."/>
            <person name="Thoen E."/>
            <person name="Andreopoulos B."/>
            <person name="Lu D."/>
            <person name="Skrede I."/>
            <person name="Drula E."/>
            <person name="Henrissat B."/>
            <person name="Morin E."/>
            <person name="Kohler A."/>
            <person name="Barry K."/>
            <person name="LaButti K."/>
            <person name="Morin E."/>
            <person name="Salamov A."/>
            <person name="Lipzen A."/>
            <person name="Mereny Z."/>
            <person name="Hegedus B."/>
            <person name="Baldrian P."/>
            <person name="Stursova M."/>
            <person name="Weitz H."/>
            <person name="Taylor A."/>
            <person name="Grigoriev I.V."/>
            <person name="Nagy L.G."/>
            <person name="Martin F."/>
            <person name="Kauserud H."/>
        </authorList>
    </citation>
    <scope>NUCLEOTIDE SEQUENCE</scope>
    <source>
        <strain evidence="4">CBHHK188m</strain>
    </source>
</reference>
<dbReference type="Pfam" id="PF00501">
    <property type="entry name" value="AMP-binding"/>
    <property type="match status" value="1"/>
</dbReference>
<evidence type="ECO:0000256" key="2">
    <source>
        <dbReference type="ARBA" id="ARBA00022553"/>
    </source>
</evidence>
<dbReference type="Gene3D" id="3.40.50.12780">
    <property type="entry name" value="N-terminal domain of ligase-like"/>
    <property type="match status" value="1"/>
</dbReference>
<dbReference type="Pfam" id="PF00550">
    <property type="entry name" value="PP-binding"/>
    <property type="match status" value="1"/>
</dbReference>
<name>A0AAD7K1V6_9AGAR</name>
<evidence type="ECO:0000259" key="3">
    <source>
        <dbReference type="SMART" id="SM00823"/>
    </source>
</evidence>
<dbReference type="SUPFAM" id="SSF56801">
    <property type="entry name" value="Acetyl-CoA synthetase-like"/>
    <property type="match status" value="1"/>
</dbReference>
<dbReference type="AlphaFoldDB" id="A0AAD7K1V6"/>
<comment type="caution">
    <text evidence="4">The sequence shown here is derived from an EMBL/GenBank/DDBJ whole genome shotgun (WGS) entry which is preliminary data.</text>
</comment>
<dbReference type="Pfam" id="PF23562">
    <property type="entry name" value="AMP-binding_C_3"/>
    <property type="match status" value="1"/>
</dbReference>
<evidence type="ECO:0000313" key="5">
    <source>
        <dbReference type="Proteomes" id="UP001215280"/>
    </source>
</evidence>
<organism evidence="4 5">
    <name type="scientific">Mycena maculata</name>
    <dbReference type="NCBI Taxonomy" id="230809"/>
    <lineage>
        <taxon>Eukaryota</taxon>
        <taxon>Fungi</taxon>
        <taxon>Dikarya</taxon>
        <taxon>Basidiomycota</taxon>
        <taxon>Agaricomycotina</taxon>
        <taxon>Agaricomycetes</taxon>
        <taxon>Agaricomycetidae</taxon>
        <taxon>Agaricales</taxon>
        <taxon>Marasmiineae</taxon>
        <taxon>Mycenaceae</taxon>
        <taxon>Mycena</taxon>
    </lineage>
</organism>
<dbReference type="Pfam" id="PF00975">
    <property type="entry name" value="Thioesterase"/>
    <property type="match status" value="1"/>
</dbReference>
<dbReference type="InterPro" id="IPR051414">
    <property type="entry name" value="Adenylate-forming_Reductase"/>
</dbReference>
<feature type="domain" description="Polyketide synthase-like phosphopantetheine-binding" evidence="3">
    <location>
        <begin position="577"/>
        <end position="651"/>
    </location>
</feature>
<evidence type="ECO:0000256" key="1">
    <source>
        <dbReference type="ARBA" id="ARBA00022450"/>
    </source>
</evidence>
<dbReference type="PANTHER" id="PTHR43439">
    <property type="entry name" value="PHENYLACETATE-COENZYME A LIGASE"/>
    <property type="match status" value="1"/>
</dbReference>
<dbReference type="GO" id="GO:0031177">
    <property type="term" value="F:phosphopantetheine binding"/>
    <property type="evidence" value="ECO:0007669"/>
    <property type="project" value="InterPro"/>
</dbReference>
<dbReference type="InterPro" id="IPR020806">
    <property type="entry name" value="PKS_PP-bd"/>
</dbReference>
<evidence type="ECO:0000313" key="4">
    <source>
        <dbReference type="EMBL" id="KAJ7776532.1"/>
    </source>
</evidence>
<dbReference type="InterPro" id="IPR001031">
    <property type="entry name" value="Thioesterase"/>
</dbReference>
<keyword evidence="5" id="KW-1185">Reference proteome</keyword>
<dbReference type="InterPro" id="IPR042099">
    <property type="entry name" value="ANL_N_sf"/>
</dbReference>
<dbReference type="InterPro" id="IPR020845">
    <property type="entry name" value="AMP-binding_CS"/>
</dbReference>
<protein>
    <recommendedName>
        <fullName evidence="3">Polyketide synthase-like phosphopantetheine-binding domain-containing protein</fullName>
    </recommendedName>
</protein>